<evidence type="ECO:0000256" key="2">
    <source>
        <dbReference type="ARBA" id="ARBA00006047"/>
    </source>
</evidence>
<comment type="similarity">
    <text evidence="2">Belongs to the glycogen phosphorylase family.</text>
</comment>
<evidence type="ECO:0000256" key="4">
    <source>
        <dbReference type="PIRSR" id="PIRSR000460-1"/>
    </source>
</evidence>
<name>A0A2U1AT00_9BACT</name>
<accession>A0A2U1AT00</accession>
<feature type="domain" description="DUF3417" evidence="5">
    <location>
        <begin position="12"/>
        <end position="113"/>
    </location>
</feature>
<evidence type="ECO:0000259" key="5">
    <source>
        <dbReference type="Pfam" id="PF11897"/>
    </source>
</evidence>
<proteinExistence type="inferred from homology"/>
<dbReference type="AlphaFoldDB" id="A0A2U1AT00"/>
<dbReference type="Proteomes" id="UP000245959">
    <property type="component" value="Unassembled WGS sequence"/>
</dbReference>
<dbReference type="SUPFAM" id="SSF53756">
    <property type="entry name" value="UDP-Glycosyltransferase/glycogen phosphorylase"/>
    <property type="match status" value="1"/>
</dbReference>
<evidence type="ECO:0000313" key="6">
    <source>
        <dbReference type="EMBL" id="PVY39559.1"/>
    </source>
</evidence>
<keyword evidence="4" id="KW-0663">Pyridoxal phosphate</keyword>
<dbReference type="OrthoDB" id="9760804at2"/>
<comment type="caution">
    <text evidence="6">The sequence shown here is derived from an EMBL/GenBank/DDBJ whole genome shotgun (WGS) entry which is preliminary data.</text>
</comment>
<dbReference type="Gene3D" id="3.40.50.2000">
    <property type="entry name" value="Glycogen Phosphorylase B"/>
    <property type="match status" value="3"/>
</dbReference>
<evidence type="ECO:0000313" key="7">
    <source>
        <dbReference type="Proteomes" id="UP000245959"/>
    </source>
</evidence>
<dbReference type="GeneID" id="78295938"/>
<dbReference type="GO" id="GO:0008184">
    <property type="term" value="F:glycogen phosphorylase activity"/>
    <property type="evidence" value="ECO:0007669"/>
    <property type="project" value="InterPro"/>
</dbReference>
<protein>
    <submittedName>
        <fullName evidence="6">Starch phosphorylase</fullName>
    </submittedName>
</protein>
<dbReference type="GO" id="GO:0030170">
    <property type="term" value="F:pyridoxal phosphate binding"/>
    <property type="evidence" value="ECO:0007669"/>
    <property type="project" value="InterPro"/>
</dbReference>
<evidence type="ECO:0000256" key="1">
    <source>
        <dbReference type="ARBA" id="ARBA00001275"/>
    </source>
</evidence>
<dbReference type="EMBL" id="QEKH01000020">
    <property type="protein sequence ID" value="PVY39559.1"/>
    <property type="molecule type" value="Genomic_DNA"/>
</dbReference>
<comment type="catalytic activity">
    <reaction evidence="1">
        <text>[(1-&gt;4)-alpha-D-glucosyl](n) + phosphate = [(1-&gt;4)-alpha-D-glucosyl](n-1) + alpha-D-glucose 1-phosphate</text>
        <dbReference type="Rhea" id="RHEA:41732"/>
        <dbReference type="Rhea" id="RHEA-COMP:9584"/>
        <dbReference type="Rhea" id="RHEA-COMP:9586"/>
        <dbReference type="ChEBI" id="CHEBI:15444"/>
        <dbReference type="ChEBI" id="CHEBI:43474"/>
        <dbReference type="ChEBI" id="CHEBI:58601"/>
        <dbReference type="EC" id="2.4.1.1"/>
    </reaction>
</comment>
<dbReference type="NCBIfam" id="TIGR02094">
    <property type="entry name" value="more_P_ylases"/>
    <property type="match status" value="1"/>
</dbReference>
<gene>
    <name evidence="6" type="ORF">C8D82_12035</name>
</gene>
<dbReference type="GO" id="GO:0005975">
    <property type="term" value="P:carbohydrate metabolic process"/>
    <property type="evidence" value="ECO:0007669"/>
    <property type="project" value="InterPro"/>
</dbReference>
<keyword evidence="7" id="KW-1185">Reference proteome</keyword>
<dbReference type="PANTHER" id="PTHR42655:SF1">
    <property type="entry name" value="GLYCOGEN PHOSPHORYLASE"/>
    <property type="match status" value="1"/>
</dbReference>
<keyword evidence="3" id="KW-0021">Allosteric enzyme</keyword>
<sequence length="849" mass="96863">MELQLYNVAPRVPKELKFLEELSNNIWWCWHPLAIEVLMRINPNLWRELSGNAKRFLREVPQSRLEELAHDPTYIRQLHAVQAEFERQIPAKDDLAARKVAYFSLEFGIHESIRIFSGGLGVLAGDHLKAASDLKLPMVAVGLLYRQGYFRQVLDRNGWQIEHYPVSEIHNLPVVRGCDPSGKPVTISIRLIDRELFAAVWVLWVGNVPLVLLDTELPQNPPDLREVTWRLYGGDKRMRLHQELLLGIGGFKALVAMGYEPAVCHMNEGHAGFLSLARIAHLVNDAGYEPDVALEIVWRSNVFTTHTPVPAGNEVFDINLVRPYLNTFAAEARLDVDRVIRWGIPIYDRDHASEMSMTVFGLRLANYSNGVSKLHGEVAREMWKHLWPQRSVAEIPIRHITNGVHIASWVSHRIWDLYEQYLTPKWAANPKMDALKEGIRELPDEELWMAHELCRQSLVRRARRLMQNNFRYMTDGAAPEVVTKRKSVLDPGILTIGFARRFATYKRGTLLLRNPQRLIALLKDKNHPVQFIFAGKAHPADDGGKRLIQELIQFAQRENVQDRLLFLENYDIGMARSLVQGVDVWLNTPRRPQEASGTSGMKAAVNGVINCSILDGWWAEAYNGENGWAIEGNDYYTEDEDRDNYECQELFNLLENDIIPCFYERSGGELPTRWIKRMKASITTGLGLFSSIRMVEDYQRMFYAPATEAYAKLTADNAEYAKGLVRQKEEYVKNFDGNLLHIEQPTVDRPLSDVHVGDTFQVTTRVHLAGLKPEEVEVDAYYGTVNAHNEIQTSIAVPMAMKQDLGDGNYVYGCEIECTFSGRFGLTARIKTGGTEWDNSVPGFMCWPR</sequence>
<dbReference type="InterPro" id="IPR011834">
    <property type="entry name" value="Agluc_phsphrylas"/>
</dbReference>
<organism evidence="6 7">
    <name type="scientific">Victivallis vadensis</name>
    <dbReference type="NCBI Taxonomy" id="172901"/>
    <lineage>
        <taxon>Bacteria</taxon>
        <taxon>Pseudomonadati</taxon>
        <taxon>Lentisphaerota</taxon>
        <taxon>Lentisphaeria</taxon>
        <taxon>Victivallales</taxon>
        <taxon>Victivallaceae</taxon>
        <taxon>Victivallis</taxon>
    </lineage>
</organism>
<dbReference type="Pfam" id="PF00343">
    <property type="entry name" value="Phosphorylase"/>
    <property type="match status" value="1"/>
</dbReference>
<dbReference type="InterPro" id="IPR052182">
    <property type="entry name" value="Glycogen/Maltodextrin_Phosph"/>
</dbReference>
<dbReference type="Pfam" id="PF11897">
    <property type="entry name" value="DUF3417"/>
    <property type="match status" value="1"/>
</dbReference>
<reference evidence="6 7" key="1">
    <citation type="submission" date="2018-04" db="EMBL/GenBank/DDBJ databases">
        <title>Genomic Encyclopedia of Type Strains, Phase IV (KMG-IV): sequencing the most valuable type-strain genomes for metagenomic binning, comparative biology and taxonomic classification.</title>
        <authorList>
            <person name="Goeker M."/>
        </authorList>
    </citation>
    <scope>NUCLEOTIDE SEQUENCE [LARGE SCALE GENOMIC DNA]</scope>
    <source>
        <strain evidence="6 7">DSM 14823</strain>
    </source>
</reference>
<feature type="modified residue" description="N6-(pyridoxal phosphate)lysine" evidence="4">
    <location>
        <position position="602"/>
    </location>
</feature>
<dbReference type="InterPro" id="IPR000811">
    <property type="entry name" value="Glyco_trans_35"/>
</dbReference>
<dbReference type="InterPro" id="IPR024517">
    <property type="entry name" value="Glycogen_phosphorylase_DUF3417"/>
</dbReference>
<dbReference type="RefSeq" id="WP_116884645.1">
    <property type="nucleotide sequence ID" value="NZ_CABMMC010000226.1"/>
</dbReference>
<dbReference type="PANTHER" id="PTHR42655">
    <property type="entry name" value="GLYCOGEN PHOSPHORYLASE"/>
    <property type="match status" value="1"/>
</dbReference>
<dbReference type="PIRSF" id="PIRSF000460">
    <property type="entry name" value="Pprylas_GlgP"/>
    <property type="match status" value="1"/>
</dbReference>
<evidence type="ECO:0000256" key="3">
    <source>
        <dbReference type="ARBA" id="ARBA00022533"/>
    </source>
</evidence>